<dbReference type="CDD" id="cd11648">
    <property type="entry name" value="RsmI"/>
    <property type="match status" value="1"/>
</dbReference>
<dbReference type="EC" id="2.1.1.198" evidence="6"/>
<evidence type="ECO:0000256" key="2">
    <source>
        <dbReference type="ARBA" id="ARBA00022552"/>
    </source>
</evidence>
<comment type="catalytic activity">
    <reaction evidence="6">
        <text>cytidine(1402) in 16S rRNA + S-adenosyl-L-methionine = 2'-O-methylcytidine(1402) in 16S rRNA + S-adenosyl-L-homocysteine + H(+)</text>
        <dbReference type="Rhea" id="RHEA:42924"/>
        <dbReference type="Rhea" id="RHEA-COMP:10285"/>
        <dbReference type="Rhea" id="RHEA-COMP:10286"/>
        <dbReference type="ChEBI" id="CHEBI:15378"/>
        <dbReference type="ChEBI" id="CHEBI:57856"/>
        <dbReference type="ChEBI" id="CHEBI:59789"/>
        <dbReference type="ChEBI" id="CHEBI:74495"/>
        <dbReference type="ChEBI" id="CHEBI:82748"/>
        <dbReference type="EC" id="2.1.1.198"/>
    </reaction>
</comment>
<evidence type="ECO:0000313" key="9">
    <source>
        <dbReference type="Proteomes" id="UP001596022"/>
    </source>
</evidence>
<dbReference type="GO" id="GO:0032259">
    <property type="term" value="P:methylation"/>
    <property type="evidence" value="ECO:0007669"/>
    <property type="project" value="UniProtKB-KW"/>
</dbReference>
<name>A0ABV9GS20_9BACL</name>
<evidence type="ECO:0000256" key="4">
    <source>
        <dbReference type="ARBA" id="ARBA00022679"/>
    </source>
</evidence>
<evidence type="ECO:0000256" key="1">
    <source>
        <dbReference type="ARBA" id="ARBA00022490"/>
    </source>
</evidence>
<feature type="domain" description="Tetrapyrrole methylase" evidence="7">
    <location>
        <begin position="15"/>
        <end position="213"/>
    </location>
</feature>
<evidence type="ECO:0000256" key="5">
    <source>
        <dbReference type="ARBA" id="ARBA00022691"/>
    </source>
</evidence>
<dbReference type="InterPro" id="IPR008189">
    <property type="entry name" value="rRNA_ssu_MeTfrase_I"/>
</dbReference>
<dbReference type="InterPro" id="IPR035996">
    <property type="entry name" value="4pyrrol_Methylase_sf"/>
</dbReference>
<dbReference type="InterPro" id="IPR014777">
    <property type="entry name" value="4pyrrole_Mease_sub1"/>
</dbReference>
<comment type="subcellular location">
    <subcellularLocation>
        <location evidence="6">Cytoplasm</location>
    </subcellularLocation>
</comment>
<keyword evidence="3 6" id="KW-0489">Methyltransferase</keyword>
<gene>
    <name evidence="6 8" type="primary">rsmI</name>
    <name evidence="8" type="ORF">ACFO4N_16730</name>
</gene>
<organism evidence="8 9">
    <name type="scientific">Camelliibacillus cellulosilyticus</name>
    <dbReference type="NCBI Taxonomy" id="2174486"/>
    <lineage>
        <taxon>Bacteria</taxon>
        <taxon>Bacillati</taxon>
        <taxon>Bacillota</taxon>
        <taxon>Bacilli</taxon>
        <taxon>Bacillales</taxon>
        <taxon>Sporolactobacillaceae</taxon>
        <taxon>Camelliibacillus</taxon>
    </lineage>
</organism>
<keyword evidence="9" id="KW-1185">Reference proteome</keyword>
<keyword evidence="5 6" id="KW-0949">S-adenosyl-L-methionine</keyword>
<dbReference type="HAMAP" id="MF_01877">
    <property type="entry name" value="16SrRNA_methyltr_I"/>
    <property type="match status" value="1"/>
</dbReference>
<dbReference type="Proteomes" id="UP001596022">
    <property type="component" value="Unassembled WGS sequence"/>
</dbReference>
<dbReference type="RefSeq" id="WP_376847461.1">
    <property type="nucleotide sequence ID" value="NZ_JBHSFW010000020.1"/>
</dbReference>
<dbReference type="SUPFAM" id="SSF53790">
    <property type="entry name" value="Tetrapyrrole methylase"/>
    <property type="match status" value="1"/>
</dbReference>
<evidence type="ECO:0000256" key="6">
    <source>
        <dbReference type="HAMAP-Rule" id="MF_01877"/>
    </source>
</evidence>
<dbReference type="InterPro" id="IPR018063">
    <property type="entry name" value="SAM_MeTrfase_RsmI_CS"/>
</dbReference>
<accession>A0ABV9GS20</accession>
<reference evidence="9" key="1">
    <citation type="journal article" date="2019" name="Int. J. Syst. Evol. Microbiol.">
        <title>The Global Catalogue of Microorganisms (GCM) 10K type strain sequencing project: providing services to taxonomists for standard genome sequencing and annotation.</title>
        <authorList>
            <consortium name="The Broad Institute Genomics Platform"/>
            <consortium name="The Broad Institute Genome Sequencing Center for Infectious Disease"/>
            <person name="Wu L."/>
            <person name="Ma J."/>
        </authorList>
    </citation>
    <scope>NUCLEOTIDE SEQUENCE [LARGE SCALE GENOMIC DNA]</scope>
    <source>
        <strain evidence="9">CGMCC 1.16306</strain>
    </source>
</reference>
<dbReference type="InterPro" id="IPR014776">
    <property type="entry name" value="4pyrrole_Mease_sub2"/>
</dbReference>
<dbReference type="PANTHER" id="PTHR46111:SF1">
    <property type="entry name" value="RIBOSOMAL RNA SMALL SUBUNIT METHYLTRANSFERASE I"/>
    <property type="match status" value="1"/>
</dbReference>
<protein>
    <recommendedName>
        <fullName evidence="6">Ribosomal RNA small subunit methyltransferase I</fullName>
        <ecNumber evidence="6">2.1.1.198</ecNumber>
    </recommendedName>
    <alternativeName>
        <fullName evidence="6">16S rRNA 2'-O-ribose C1402 methyltransferase</fullName>
    </alternativeName>
    <alternativeName>
        <fullName evidence="6">rRNA (cytidine-2'-O-)-methyltransferase RsmI</fullName>
    </alternativeName>
</protein>
<dbReference type="PROSITE" id="PS01296">
    <property type="entry name" value="RSMI"/>
    <property type="match status" value="1"/>
</dbReference>
<dbReference type="Pfam" id="PF00590">
    <property type="entry name" value="TP_methylase"/>
    <property type="match status" value="1"/>
</dbReference>
<dbReference type="InterPro" id="IPR000878">
    <property type="entry name" value="4pyrrol_Mease"/>
</dbReference>
<dbReference type="GO" id="GO:0008168">
    <property type="term" value="F:methyltransferase activity"/>
    <property type="evidence" value="ECO:0007669"/>
    <property type="project" value="UniProtKB-KW"/>
</dbReference>
<comment type="similarity">
    <text evidence="6">Belongs to the methyltransferase superfamily. RsmI family.</text>
</comment>
<dbReference type="PIRSF" id="PIRSF005917">
    <property type="entry name" value="MTase_YraL"/>
    <property type="match status" value="1"/>
</dbReference>
<keyword evidence="4 6" id="KW-0808">Transferase</keyword>
<dbReference type="NCBIfam" id="TIGR00096">
    <property type="entry name" value="16S rRNA (cytidine(1402)-2'-O)-methyltransferase"/>
    <property type="match status" value="1"/>
</dbReference>
<comment type="function">
    <text evidence="6">Catalyzes the 2'-O-methylation of the ribose of cytidine 1402 (C1402) in 16S rRNA.</text>
</comment>
<dbReference type="Gene3D" id="3.40.1010.10">
    <property type="entry name" value="Cobalt-precorrin-4 Transmethylase, Domain 1"/>
    <property type="match status" value="1"/>
</dbReference>
<keyword evidence="2 6" id="KW-0698">rRNA processing</keyword>
<dbReference type="Gene3D" id="3.30.950.10">
    <property type="entry name" value="Methyltransferase, Cobalt-precorrin-4 Transmethylase, Domain 2"/>
    <property type="match status" value="1"/>
</dbReference>
<dbReference type="EMBL" id="JBHSFW010000020">
    <property type="protein sequence ID" value="MFC4620349.1"/>
    <property type="molecule type" value="Genomic_DNA"/>
</dbReference>
<sequence length="290" mass="32054">MREQNSFKNNDAGVLYVIPTPIGNLDDMTIRALNVLKSVDVIAAEDTRHTLKLCRHFEVGAPLTSYHEHNKKASGPKLIEKLMEGQSVGLVSDAGMPGISDPGADLAAECIDHGIPVVPLPGPNAAVTALVASGLSTDHFLFWGFLPRQKKDRAEVLDSLKAFPHTLIFYEAPHRLKDTLSAIQSVFGDRLAALARELTKRHETFLRGRLSEIEAHVAENEVKGECCLIVEGGTAEKEIEWWRDLSINDHVDHYIKIKGYAKKDAIKQTAVDRSESKRIIYNAYHGQSEG</sequence>
<evidence type="ECO:0000256" key="3">
    <source>
        <dbReference type="ARBA" id="ARBA00022603"/>
    </source>
</evidence>
<proteinExistence type="inferred from homology"/>
<keyword evidence="1 6" id="KW-0963">Cytoplasm</keyword>
<dbReference type="PANTHER" id="PTHR46111">
    <property type="entry name" value="RIBOSOMAL RNA SMALL SUBUNIT METHYLTRANSFERASE I"/>
    <property type="match status" value="1"/>
</dbReference>
<evidence type="ECO:0000259" key="7">
    <source>
        <dbReference type="Pfam" id="PF00590"/>
    </source>
</evidence>
<evidence type="ECO:0000313" key="8">
    <source>
        <dbReference type="EMBL" id="MFC4620349.1"/>
    </source>
</evidence>
<comment type="caution">
    <text evidence="8">The sequence shown here is derived from an EMBL/GenBank/DDBJ whole genome shotgun (WGS) entry which is preliminary data.</text>
</comment>